<dbReference type="InterPro" id="IPR016061">
    <property type="entry name" value="Pro-tRNA_ligase_II_C"/>
</dbReference>
<dbReference type="InterPro" id="IPR033721">
    <property type="entry name" value="ProRS_core_arch_euk"/>
</dbReference>
<dbReference type="GO" id="GO:0005737">
    <property type="term" value="C:cytoplasm"/>
    <property type="evidence" value="ECO:0007669"/>
    <property type="project" value="UniProtKB-SubCell"/>
</dbReference>
<dbReference type="PRINTS" id="PR01046">
    <property type="entry name" value="TRNASYNTHPRO"/>
</dbReference>
<dbReference type="GO" id="GO:0005524">
    <property type="term" value="F:ATP binding"/>
    <property type="evidence" value="ECO:0007669"/>
    <property type="project" value="UniProtKB-UniRule"/>
</dbReference>
<dbReference type="InterPro" id="IPR002316">
    <property type="entry name" value="Pro-tRNA-ligase_IIa"/>
</dbReference>
<comment type="domain">
    <text evidence="8">Consists of three domains: the N-terminal catalytic domain, the anticodon-binding domain and the C-terminal extension.</text>
</comment>
<dbReference type="CDD" id="cd00778">
    <property type="entry name" value="ProRS_core_arch_euk"/>
    <property type="match status" value="1"/>
</dbReference>
<dbReference type="InterPro" id="IPR004499">
    <property type="entry name" value="Pro-tRNA-ligase_IIa_arc-type"/>
</dbReference>
<dbReference type="SUPFAM" id="SSF52954">
    <property type="entry name" value="Class II aaRS ABD-related"/>
    <property type="match status" value="1"/>
</dbReference>
<comment type="function">
    <text evidence="8">Catalyzes the attachment of proline to tRNA(Pro) in a two-step reaction: proline is first activated by ATP to form Pro-AMP and then transferred to the acceptor end of tRNA(Pro).</text>
</comment>
<reference evidence="10 11" key="1">
    <citation type="submission" date="2017-11" db="EMBL/GenBank/DDBJ databases">
        <title>Genome sequence of Mesoplasma corruscae ELCA-2 (ATCC 49579).</title>
        <authorList>
            <person name="Lo W.-S."/>
            <person name="Kuo C.-H."/>
        </authorList>
    </citation>
    <scope>NUCLEOTIDE SEQUENCE [LARGE SCALE GENOMIC DNA]</scope>
    <source>
        <strain evidence="10 11">ELCA-2</strain>
    </source>
</reference>
<evidence type="ECO:0000256" key="4">
    <source>
        <dbReference type="ARBA" id="ARBA00022840"/>
    </source>
</evidence>
<evidence type="ECO:0000259" key="9">
    <source>
        <dbReference type="PROSITE" id="PS50862"/>
    </source>
</evidence>
<evidence type="ECO:0000256" key="7">
    <source>
        <dbReference type="ARBA" id="ARBA00047671"/>
    </source>
</evidence>
<dbReference type="GO" id="GO:0017101">
    <property type="term" value="C:aminoacyl-tRNA synthetase multienzyme complex"/>
    <property type="evidence" value="ECO:0007669"/>
    <property type="project" value="TreeGrafter"/>
</dbReference>
<dbReference type="Pfam" id="PF03129">
    <property type="entry name" value="HGTP_anticodon"/>
    <property type="match status" value="1"/>
</dbReference>
<organism evidence="10 11">
    <name type="scientific">Mesoplasma corruscae</name>
    <dbReference type="NCBI Taxonomy" id="216874"/>
    <lineage>
        <taxon>Bacteria</taxon>
        <taxon>Bacillati</taxon>
        <taxon>Mycoplasmatota</taxon>
        <taxon>Mollicutes</taxon>
        <taxon>Entomoplasmatales</taxon>
        <taxon>Entomoplasmataceae</taxon>
        <taxon>Mesoplasma</taxon>
    </lineage>
</organism>
<dbReference type="PROSITE" id="PS50862">
    <property type="entry name" value="AA_TRNA_LIGASE_II"/>
    <property type="match status" value="1"/>
</dbReference>
<dbReference type="PANTHER" id="PTHR43382">
    <property type="entry name" value="PROLYL-TRNA SYNTHETASE"/>
    <property type="match status" value="1"/>
</dbReference>
<comment type="catalytic activity">
    <reaction evidence="7 8">
        <text>tRNA(Pro) + L-proline + ATP = L-prolyl-tRNA(Pro) + AMP + diphosphate</text>
        <dbReference type="Rhea" id="RHEA:14305"/>
        <dbReference type="Rhea" id="RHEA-COMP:9700"/>
        <dbReference type="Rhea" id="RHEA-COMP:9702"/>
        <dbReference type="ChEBI" id="CHEBI:30616"/>
        <dbReference type="ChEBI" id="CHEBI:33019"/>
        <dbReference type="ChEBI" id="CHEBI:60039"/>
        <dbReference type="ChEBI" id="CHEBI:78442"/>
        <dbReference type="ChEBI" id="CHEBI:78532"/>
        <dbReference type="ChEBI" id="CHEBI:456215"/>
        <dbReference type="EC" id="6.1.1.15"/>
    </reaction>
</comment>
<keyword evidence="11" id="KW-1185">Reference proteome</keyword>
<proteinExistence type="inferred from homology"/>
<dbReference type="InterPro" id="IPR036621">
    <property type="entry name" value="Anticodon-bd_dom_sf"/>
</dbReference>
<keyword evidence="4 8" id="KW-0067">ATP-binding</keyword>
<dbReference type="Proteomes" id="UP000239785">
    <property type="component" value="Unassembled WGS sequence"/>
</dbReference>
<keyword evidence="1 8" id="KW-0963">Cytoplasm</keyword>
<evidence type="ECO:0000256" key="6">
    <source>
        <dbReference type="ARBA" id="ARBA00023146"/>
    </source>
</evidence>
<dbReference type="GO" id="GO:0006433">
    <property type="term" value="P:prolyl-tRNA aminoacylation"/>
    <property type="evidence" value="ECO:0007669"/>
    <property type="project" value="UniProtKB-UniRule"/>
</dbReference>
<evidence type="ECO:0000256" key="2">
    <source>
        <dbReference type="ARBA" id="ARBA00022598"/>
    </source>
</evidence>
<dbReference type="SUPFAM" id="SSF55681">
    <property type="entry name" value="Class II aaRS and biotin synthetases"/>
    <property type="match status" value="1"/>
</dbReference>
<keyword evidence="2 8" id="KW-0436">Ligase</keyword>
<dbReference type="InterPro" id="IPR006195">
    <property type="entry name" value="aa-tRNA-synth_II"/>
</dbReference>
<evidence type="ECO:0000256" key="1">
    <source>
        <dbReference type="ARBA" id="ARBA00022490"/>
    </source>
</evidence>
<dbReference type="InterPro" id="IPR045864">
    <property type="entry name" value="aa-tRNA-synth_II/BPL/LPL"/>
</dbReference>
<dbReference type="SUPFAM" id="SSF64586">
    <property type="entry name" value="C-terminal domain of ProRS"/>
    <property type="match status" value="1"/>
</dbReference>
<evidence type="ECO:0000313" key="11">
    <source>
        <dbReference type="Proteomes" id="UP000239785"/>
    </source>
</evidence>
<dbReference type="Gene3D" id="3.30.930.10">
    <property type="entry name" value="Bira Bifunctional Protein, Domain 2"/>
    <property type="match status" value="1"/>
</dbReference>
<dbReference type="InterPro" id="IPR004154">
    <property type="entry name" value="Anticodon-bd"/>
</dbReference>
<dbReference type="NCBIfam" id="TIGR00408">
    <property type="entry name" value="proS_fam_I"/>
    <property type="match status" value="1"/>
</dbReference>
<keyword evidence="5 8" id="KW-0648">Protein biosynthesis</keyword>
<evidence type="ECO:0000256" key="8">
    <source>
        <dbReference type="HAMAP-Rule" id="MF_01571"/>
    </source>
</evidence>
<dbReference type="EC" id="6.1.1.15" evidence="8"/>
<name>A0A2S5RFT7_9MOLU</name>
<dbReference type="FunFam" id="3.30.930.10:FF:000037">
    <property type="entry name" value="Proline--tRNA ligase"/>
    <property type="match status" value="1"/>
</dbReference>
<evidence type="ECO:0000313" key="10">
    <source>
        <dbReference type="EMBL" id="PPE06194.1"/>
    </source>
</evidence>
<feature type="domain" description="Aminoacyl-transfer RNA synthetases class-II family profile" evidence="9">
    <location>
        <begin position="35"/>
        <end position="282"/>
    </location>
</feature>
<dbReference type="GO" id="GO:0004827">
    <property type="term" value="F:proline-tRNA ligase activity"/>
    <property type="evidence" value="ECO:0007669"/>
    <property type="project" value="UniProtKB-UniRule"/>
</dbReference>
<dbReference type="Gene3D" id="3.40.50.800">
    <property type="entry name" value="Anticodon-binding domain"/>
    <property type="match status" value="1"/>
</dbReference>
<comment type="caution">
    <text evidence="10">The sequence shown here is derived from an EMBL/GenBank/DDBJ whole genome shotgun (WGS) entry which is preliminary data.</text>
</comment>
<comment type="subunit">
    <text evidence="8">Homodimer.</text>
</comment>
<comment type="similarity">
    <text evidence="8">Belongs to the class-II aminoacyl-tRNA synthetase family. ProS type 3 subfamily.</text>
</comment>
<protein>
    <recommendedName>
        <fullName evidence="8">Proline--tRNA ligase</fullName>
        <ecNumber evidence="8">6.1.1.15</ecNumber>
    </recommendedName>
    <alternativeName>
        <fullName evidence="8">Prolyl-tRNA synthetase</fullName>
        <shortName evidence="8">ProRS</shortName>
    </alternativeName>
</protein>
<dbReference type="OrthoDB" id="9809052at2"/>
<dbReference type="Gene3D" id="3.30.110.30">
    <property type="entry name" value="C-terminal domain of ProRS"/>
    <property type="match status" value="1"/>
</dbReference>
<sequence>MTQLDKITPRDVDFSKWYTDIVLNAKLASYAPVKGTIIFRPYGYAIWELIQKQLDLEFKKINVENVYFPLLIPESLFNKEKEHIDGFSPEIATVTRVGDNQLPEPLFIRPTSEVLMADFFKTEVKSYRDLPLLFNQWANVMRWEKTTRPFLRTSEFLWQEGHTVHDSKVQAHDFTLKILNIYETFVREFLLLPVIMGQKTQKEKFAGAHSTYTIESLMYDGQALQCGTSHYFEDNFSKVYDIKFQNKEGKLEYGYSTSWGVSTRLIGAIIMSHSDDNGLVLPSKISPIQVRIIQIKDTDEVIKISESIKNMLSNKYRVDIDKTDKSFGFKISEAEIKGIPLRIEIGPRDLEKKVVVISRRDTKEKMEVNINDVEKIVDSMIKAYDENIFNLALENRKKRTTSVNSIQEYKDVLNSNQGFILVPFCGEVSCEEDVKQQTSTNSRCIPFEQENKNMKCFNCNKDTKMQVYFARAY</sequence>
<evidence type="ECO:0000256" key="3">
    <source>
        <dbReference type="ARBA" id="ARBA00022741"/>
    </source>
</evidence>
<dbReference type="InterPro" id="IPR002314">
    <property type="entry name" value="aa-tRNA-synt_IIb"/>
</dbReference>
<dbReference type="EMBL" id="PHNF01000002">
    <property type="protein sequence ID" value="PPE06194.1"/>
    <property type="molecule type" value="Genomic_DNA"/>
</dbReference>
<gene>
    <name evidence="8 10" type="primary">proS</name>
    <name evidence="10" type="ORF">MCORR_v1c04980</name>
</gene>
<dbReference type="AlphaFoldDB" id="A0A2S5RFT7"/>
<keyword evidence="6 8" id="KW-0030">Aminoacyl-tRNA synthetase</keyword>
<evidence type="ECO:0000256" key="5">
    <source>
        <dbReference type="ARBA" id="ARBA00022917"/>
    </source>
</evidence>
<dbReference type="Pfam" id="PF00587">
    <property type="entry name" value="tRNA-synt_2b"/>
    <property type="match status" value="1"/>
</dbReference>
<dbReference type="SMART" id="SM00946">
    <property type="entry name" value="ProRS-C_1"/>
    <property type="match status" value="1"/>
</dbReference>
<dbReference type="HAMAP" id="MF_01571">
    <property type="entry name" value="Pro_tRNA_synth_type3"/>
    <property type="match status" value="1"/>
</dbReference>
<comment type="subcellular location">
    <subcellularLocation>
        <location evidence="8">Cytoplasm</location>
    </subcellularLocation>
</comment>
<accession>A0A2S5RFT7</accession>
<dbReference type="RefSeq" id="WP_104208040.1">
    <property type="nucleotide sequence ID" value="NZ_PHNF01000002.1"/>
</dbReference>
<keyword evidence="3 8" id="KW-0547">Nucleotide-binding</keyword>
<dbReference type="PANTHER" id="PTHR43382:SF2">
    <property type="entry name" value="BIFUNCTIONAL GLUTAMATE_PROLINE--TRNA LIGASE"/>
    <property type="match status" value="1"/>
</dbReference>
<dbReference type="InterPro" id="IPR017449">
    <property type="entry name" value="Pro-tRNA_synth_II"/>
</dbReference>
<dbReference type="Pfam" id="PF09180">
    <property type="entry name" value="ProRS-C_1"/>
    <property type="match status" value="1"/>
</dbReference>